<dbReference type="EMBL" id="MN740051">
    <property type="protein sequence ID" value="QHT85918.1"/>
    <property type="molecule type" value="Genomic_DNA"/>
</dbReference>
<protein>
    <submittedName>
        <fullName evidence="1">Uncharacterized protein</fullName>
    </submittedName>
</protein>
<sequence>MWFAEDQMMKIYLVRRGPNDENLFGSQRTK</sequence>
<accession>A0A6C0HYQ5</accession>
<proteinExistence type="predicted"/>
<dbReference type="AlphaFoldDB" id="A0A6C0HYQ5"/>
<organism evidence="1">
    <name type="scientific">viral metagenome</name>
    <dbReference type="NCBI Taxonomy" id="1070528"/>
    <lineage>
        <taxon>unclassified sequences</taxon>
        <taxon>metagenomes</taxon>
        <taxon>organismal metagenomes</taxon>
    </lineage>
</organism>
<reference evidence="1" key="1">
    <citation type="journal article" date="2020" name="Nature">
        <title>Giant virus diversity and host interactions through global metagenomics.</title>
        <authorList>
            <person name="Schulz F."/>
            <person name="Roux S."/>
            <person name="Paez-Espino D."/>
            <person name="Jungbluth S."/>
            <person name="Walsh D.A."/>
            <person name="Denef V.J."/>
            <person name="McMahon K.D."/>
            <person name="Konstantinidis K.T."/>
            <person name="Eloe-Fadrosh E.A."/>
            <person name="Kyrpides N.C."/>
            <person name="Woyke T."/>
        </authorList>
    </citation>
    <scope>NUCLEOTIDE SEQUENCE</scope>
    <source>
        <strain evidence="1">GVMAG-M-3300023184-182</strain>
    </source>
</reference>
<name>A0A6C0HYQ5_9ZZZZ</name>
<evidence type="ECO:0000313" key="1">
    <source>
        <dbReference type="EMBL" id="QHT85918.1"/>
    </source>
</evidence>